<dbReference type="Proteomes" id="UP000305067">
    <property type="component" value="Unassembled WGS sequence"/>
</dbReference>
<feature type="non-terminal residue" evidence="1">
    <location>
        <position position="1"/>
    </location>
</feature>
<name>A0A5C3QN74_9AGAR</name>
<keyword evidence="2" id="KW-1185">Reference proteome</keyword>
<proteinExistence type="predicted"/>
<organism evidence="1 2">
    <name type="scientific">Pterulicium gracile</name>
    <dbReference type="NCBI Taxonomy" id="1884261"/>
    <lineage>
        <taxon>Eukaryota</taxon>
        <taxon>Fungi</taxon>
        <taxon>Dikarya</taxon>
        <taxon>Basidiomycota</taxon>
        <taxon>Agaricomycotina</taxon>
        <taxon>Agaricomycetes</taxon>
        <taxon>Agaricomycetidae</taxon>
        <taxon>Agaricales</taxon>
        <taxon>Pleurotineae</taxon>
        <taxon>Pterulaceae</taxon>
        <taxon>Pterulicium</taxon>
    </lineage>
</organism>
<feature type="non-terminal residue" evidence="1">
    <location>
        <position position="154"/>
    </location>
</feature>
<evidence type="ECO:0000313" key="2">
    <source>
        <dbReference type="Proteomes" id="UP000305067"/>
    </source>
</evidence>
<gene>
    <name evidence="1" type="ORF">BDV98DRAFT_484623</name>
</gene>
<dbReference type="EMBL" id="ML178820">
    <property type="protein sequence ID" value="TFL03262.1"/>
    <property type="molecule type" value="Genomic_DNA"/>
</dbReference>
<sequence length="154" mass="17017">VKQTAPPLFSKLNHTTIWRWMDPAAGRGWSAGTLSRVTAHGPLKNTGRAGLLQRFPDILAHIKKTLQDLRDAGIVVNVAIARPRGIIESKCPEILSDRFQCSEAYVRGFLPSVMNFSPRAGTRAAKKLSDDAEEQCKRAFFRIAQCMRSEGVPA</sequence>
<dbReference type="OrthoDB" id="3341102at2759"/>
<dbReference type="STRING" id="1884261.A0A5C3QN74"/>
<reference evidence="1 2" key="1">
    <citation type="journal article" date="2019" name="Nat. Ecol. Evol.">
        <title>Megaphylogeny resolves global patterns of mushroom evolution.</title>
        <authorList>
            <person name="Varga T."/>
            <person name="Krizsan K."/>
            <person name="Foldi C."/>
            <person name="Dima B."/>
            <person name="Sanchez-Garcia M."/>
            <person name="Sanchez-Ramirez S."/>
            <person name="Szollosi G.J."/>
            <person name="Szarkandi J.G."/>
            <person name="Papp V."/>
            <person name="Albert L."/>
            <person name="Andreopoulos W."/>
            <person name="Angelini C."/>
            <person name="Antonin V."/>
            <person name="Barry K.W."/>
            <person name="Bougher N.L."/>
            <person name="Buchanan P."/>
            <person name="Buyck B."/>
            <person name="Bense V."/>
            <person name="Catcheside P."/>
            <person name="Chovatia M."/>
            <person name="Cooper J."/>
            <person name="Damon W."/>
            <person name="Desjardin D."/>
            <person name="Finy P."/>
            <person name="Geml J."/>
            <person name="Haridas S."/>
            <person name="Hughes K."/>
            <person name="Justo A."/>
            <person name="Karasinski D."/>
            <person name="Kautmanova I."/>
            <person name="Kiss B."/>
            <person name="Kocsube S."/>
            <person name="Kotiranta H."/>
            <person name="LaButti K.M."/>
            <person name="Lechner B.E."/>
            <person name="Liimatainen K."/>
            <person name="Lipzen A."/>
            <person name="Lukacs Z."/>
            <person name="Mihaltcheva S."/>
            <person name="Morgado L.N."/>
            <person name="Niskanen T."/>
            <person name="Noordeloos M.E."/>
            <person name="Ohm R.A."/>
            <person name="Ortiz-Santana B."/>
            <person name="Ovrebo C."/>
            <person name="Racz N."/>
            <person name="Riley R."/>
            <person name="Savchenko A."/>
            <person name="Shiryaev A."/>
            <person name="Soop K."/>
            <person name="Spirin V."/>
            <person name="Szebenyi C."/>
            <person name="Tomsovsky M."/>
            <person name="Tulloss R.E."/>
            <person name="Uehling J."/>
            <person name="Grigoriev I.V."/>
            <person name="Vagvolgyi C."/>
            <person name="Papp T."/>
            <person name="Martin F.M."/>
            <person name="Miettinen O."/>
            <person name="Hibbett D.S."/>
            <person name="Nagy L.G."/>
        </authorList>
    </citation>
    <scope>NUCLEOTIDE SEQUENCE [LARGE SCALE GENOMIC DNA]</scope>
    <source>
        <strain evidence="1 2">CBS 309.79</strain>
    </source>
</reference>
<accession>A0A5C3QN74</accession>
<evidence type="ECO:0000313" key="1">
    <source>
        <dbReference type="EMBL" id="TFL03262.1"/>
    </source>
</evidence>
<dbReference type="AlphaFoldDB" id="A0A5C3QN74"/>
<protein>
    <submittedName>
        <fullName evidence="1">Uncharacterized protein</fullName>
    </submittedName>
</protein>